<keyword evidence="1" id="KW-0694">RNA-binding</keyword>
<proteinExistence type="inferred from homology"/>
<dbReference type="Gene3D" id="3.30.760.10">
    <property type="entry name" value="RNA Cap, Translation Initiation Factor Eif4e"/>
    <property type="match status" value="1"/>
</dbReference>
<dbReference type="PROSITE" id="PS00813">
    <property type="entry name" value="IF4E"/>
    <property type="match status" value="1"/>
</dbReference>
<keyword evidence="4" id="KW-1185">Reference proteome</keyword>
<dbReference type="RefSeq" id="XP_064768134.1">
    <property type="nucleotide sequence ID" value="XM_064912710.1"/>
</dbReference>
<dbReference type="InterPro" id="IPR001040">
    <property type="entry name" value="TIF_eIF_4E"/>
</dbReference>
<dbReference type="Pfam" id="PF01652">
    <property type="entry name" value="IF4E"/>
    <property type="match status" value="1"/>
</dbReference>
<feature type="compositionally biased region" description="Gly residues" evidence="2">
    <location>
        <begin position="292"/>
        <end position="301"/>
    </location>
</feature>
<keyword evidence="1" id="KW-0396">Initiation factor</keyword>
<dbReference type="InterPro" id="IPR019770">
    <property type="entry name" value="TIF_eIF_4E_CS"/>
</dbReference>
<feature type="region of interest" description="Disordered" evidence="2">
    <location>
        <begin position="274"/>
        <end position="318"/>
    </location>
</feature>
<evidence type="ECO:0000313" key="3">
    <source>
        <dbReference type="EMBL" id="KAK7205101.1"/>
    </source>
</evidence>
<reference evidence="3 4" key="1">
    <citation type="submission" date="2024-03" db="EMBL/GenBank/DDBJ databases">
        <title>Genome-scale model development and genomic sequencing of the oleaginous clade Lipomyces.</title>
        <authorList>
            <consortium name="Lawrence Berkeley National Laboratory"/>
            <person name="Czajka J.J."/>
            <person name="Han Y."/>
            <person name="Kim J."/>
            <person name="Mondo S.J."/>
            <person name="Hofstad B.A."/>
            <person name="Robles A."/>
            <person name="Haridas S."/>
            <person name="Riley R."/>
            <person name="LaButti K."/>
            <person name="Pangilinan J."/>
            <person name="Andreopoulos W."/>
            <person name="Lipzen A."/>
            <person name="Yan J."/>
            <person name="Wang M."/>
            <person name="Ng V."/>
            <person name="Grigoriev I.V."/>
            <person name="Spatafora J.W."/>
            <person name="Magnuson J.K."/>
            <person name="Baker S.E."/>
            <person name="Pomraning K.R."/>
        </authorList>
    </citation>
    <scope>NUCLEOTIDE SEQUENCE [LARGE SCALE GENOMIC DNA]</scope>
    <source>
        <strain evidence="3 4">Phaff 52-87</strain>
    </source>
</reference>
<organism evidence="3 4">
    <name type="scientific">Myxozyma melibiosi</name>
    <dbReference type="NCBI Taxonomy" id="54550"/>
    <lineage>
        <taxon>Eukaryota</taxon>
        <taxon>Fungi</taxon>
        <taxon>Dikarya</taxon>
        <taxon>Ascomycota</taxon>
        <taxon>Saccharomycotina</taxon>
        <taxon>Lipomycetes</taxon>
        <taxon>Lipomycetales</taxon>
        <taxon>Lipomycetaceae</taxon>
        <taxon>Myxozyma</taxon>
    </lineage>
</organism>
<sequence>MEPSSSIWGANSILSSQPSLPASMQFGLSPTITTPTSLLSLDNSPIGTPARASPAATRTIGSGALAEDEKDDSEELLNSINLQLEEALLSNQPQELGEEQHPLKYSWTLWFLHRAPGVKISDYEKATKEISSFSTVEDFWRLYSYLIRPSSLPYTSEYHIFKTGVRPIWEDPMNVHGGKWLLKLRKGMGTAAWESLLLAIVGGGFGDQLDEEIVGAVISIRREADIISLWNRQGSNGSVNLKIRDMMRNVLGTNNVTFEYKVHAESLKEGAEKMQASAAAAAAGEKPHRTRGGGGGYGGYGRNRVHSSEQSEREGSRR</sequence>
<dbReference type="Proteomes" id="UP001498771">
    <property type="component" value="Unassembled WGS sequence"/>
</dbReference>
<name>A0ABR1F5H7_9ASCO</name>
<gene>
    <name evidence="3" type="ORF">BZA70DRAFT_279062</name>
</gene>
<dbReference type="InterPro" id="IPR023398">
    <property type="entry name" value="TIF_eIF4e-like"/>
</dbReference>
<keyword evidence="1" id="KW-0648">Protein biosynthesis</keyword>
<feature type="compositionally biased region" description="Basic and acidic residues" evidence="2">
    <location>
        <begin position="306"/>
        <end position="318"/>
    </location>
</feature>
<evidence type="ECO:0000313" key="4">
    <source>
        <dbReference type="Proteomes" id="UP001498771"/>
    </source>
</evidence>
<comment type="caution">
    <text evidence="3">The sequence shown here is derived from an EMBL/GenBank/DDBJ whole genome shotgun (WGS) entry which is preliminary data.</text>
</comment>
<accession>A0ABR1F5H7</accession>
<evidence type="ECO:0000256" key="2">
    <source>
        <dbReference type="SAM" id="MobiDB-lite"/>
    </source>
</evidence>
<comment type="similarity">
    <text evidence="1">Belongs to the eukaryotic initiation factor 4E family.</text>
</comment>
<protein>
    <submittedName>
        <fullName evidence="3">Translation initiation factor eIF 4e-like domain-containing protein</fullName>
    </submittedName>
</protein>
<dbReference type="PANTHER" id="PTHR11960">
    <property type="entry name" value="EUKARYOTIC TRANSLATION INITIATION FACTOR 4E RELATED"/>
    <property type="match status" value="1"/>
</dbReference>
<dbReference type="GeneID" id="90038222"/>
<dbReference type="EMBL" id="JBBJBU010000006">
    <property type="protein sequence ID" value="KAK7205101.1"/>
    <property type="molecule type" value="Genomic_DNA"/>
</dbReference>
<dbReference type="PANTHER" id="PTHR11960:SF18">
    <property type="entry name" value="EUKARYOTIC TRANSLATION INITIATION FACTOR 4E HOMOLOGOUS PROTEIN, ISOFORM B"/>
    <property type="match status" value="1"/>
</dbReference>
<dbReference type="SUPFAM" id="SSF55418">
    <property type="entry name" value="eIF4e-like"/>
    <property type="match status" value="1"/>
</dbReference>
<evidence type="ECO:0000256" key="1">
    <source>
        <dbReference type="RuleBase" id="RU004374"/>
    </source>
</evidence>